<sequence>MKKLFSAITISFVLSGCFSSVNLPNVNTYPTQPQINSNSTKEKEKVHPISEFANKFMFPLVCPSHFPKNSKQYNNWISLRNEMLSFASSEKSYDLGVLEHPLISSRLIAAYTKKNNIPVSLENFLRLSTQLRQDPQLKMAIEEAAEEEWSKTKCSNPAKAIQDFRAFVKRTAQK</sequence>
<accession>A0A836YYZ0</accession>
<dbReference type="RefSeq" id="WP_021113401.1">
    <property type="nucleotide sequence ID" value="NZ_JDSO01000048.1"/>
</dbReference>
<dbReference type="PROSITE" id="PS51257">
    <property type="entry name" value="PROKAR_LIPOPROTEIN"/>
    <property type="match status" value="1"/>
</dbReference>
<dbReference type="EMBL" id="JDSO01000048">
    <property type="protein sequence ID" value="KDB48190.1"/>
    <property type="molecule type" value="Genomic_DNA"/>
</dbReference>
<reference evidence="2 3" key="1">
    <citation type="submission" date="2014-02" db="EMBL/GenBank/DDBJ databases">
        <title>Comparative genomics of Haemophilus parasuis isolated from pig lungs.</title>
        <authorList>
            <person name="Kittichotirat W."/>
            <person name="Bumgarner R.E."/>
            <person name="Lawrence P."/>
        </authorList>
    </citation>
    <scope>NUCLEOTIDE SEQUENCE [LARGE SCALE GENOMIC DNA]</scope>
    <source>
        <strain evidence="2 3">HPS10</strain>
    </source>
</reference>
<comment type="caution">
    <text evidence="2">The sequence shown here is derived from an EMBL/GenBank/DDBJ whole genome shotgun (WGS) entry which is preliminary data.</text>
</comment>
<evidence type="ECO:0000313" key="2">
    <source>
        <dbReference type="EMBL" id="KDB48190.1"/>
    </source>
</evidence>
<dbReference type="Proteomes" id="UP000027036">
    <property type="component" value="Unassembled WGS sequence"/>
</dbReference>
<proteinExistence type="predicted"/>
<feature type="signal peptide" evidence="1">
    <location>
        <begin position="1"/>
        <end position="19"/>
    </location>
</feature>
<evidence type="ECO:0000313" key="3">
    <source>
        <dbReference type="Proteomes" id="UP000027036"/>
    </source>
</evidence>
<evidence type="ECO:0000256" key="1">
    <source>
        <dbReference type="SAM" id="SignalP"/>
    </source>
</evidence>
<feature type="chain" id="PRO_5032784411" description="Lipoprotein" evidence="1">
    <location>
        <begin position="20"/>
        <end position="174"/>
    </location>
</feature>
<organism evidence="2 3">
    <name type="scientific">Glaesserella parasuis HPS10</name>
    <dbReference type="NCBI Taxonomy" id="1450514"/>
    <lineage>
        <taxon>Bacteria</taxon>
        <taxon>Pseudomonadati</taxon>
        <taxon>Pseudomonadota</taxon>
        <taxon>Gammaproteobacteria</taxon>
        <taxon>Pasteurellales</taxon>
        <taxon>Pasteurellaceae</taxon>
        <taxon>Glaesserella</taxon>
    </lineage>
</organism>
<gene>
    <name evidence="2" type="ORF">HPS10_04720</name>
</gene>
<keyword evidence="1" id="KW-0732">Signal</keyword>
<protein>
    <recommendedName>
        <fullName evidence="4">Lipoprotein</fullName>
    </recommendedName>
</protein>
<dbReference type="AlphaFoldDB" id="A0A836YYZ0"/>
<name>A0A836YYZ0_GLAPU</name>
<evidence type="ECO:0008006" key="4">
    <source>
        <dbReference type="Google" id="ProtNLM"/>
    </source>
</evidence>